<dbReference type="EMBL" id="QKNY01000008">
    <property type="protein sequence ID" value="RJX43499.1"/>
    <property type="molecule type" value="Genomic_DNA"/>
</dbReference>
<keyword evidence="1" id="KW-1133">Transmembrane helix</keyword>
<dbReference type="Proteomes" id="UP000276588">
    <property type="component" value="Unassembled WGS sequence"/>
</dbReference>
<keyword evidence="4" id="KW-1185">Reference proteome</keyword>
<name>A0A3A6PMW3_9EURY</name>
<evidence type="ECO:0000259" key="2">
    <source>
        <dbReference type="Pfam" id="PF26223"/>
    </source>
</evidence>
<organism evidence="3 4">
    <name type="scientific">Halonotius aquaticus</name>
    <dbReference type="NCBI Taxonomy" id="2216978"/>
    <lineage>
        <taxon>Archaea</taxon>
        <taxon>Methanobacteriati</taxon>
        <taxon>Methanobacteriota</taxon>
        <taxon>Stenosarchaea group</taxon>
        <taxon>Halobacteria</taxon>
        <taxon>Halobacteriales</taxon>
        <taxon>Haloferacaceae</taxon>
        <taxon>Halonotius</taxon>
    </lineage>
</organism>
<keyword evidence="1" id="KW-0812">Transmembrane</keyword>
<dbReference type="Pfam" id="PF26223">
    <property type="entry name" value="DUF8049"/>
    <property type="match status" value="1"/>
</dbReference>
<sequence length="84" mass="8656">MDTESVRTDLGVAAAAAGSTVALAIAFAVALPTEPDFYLQAAPLSVYFVYVFIHRKLPDSVDQPAMWSGLAVAAAVGAFGLAVL</sequence>
<gene>
    <name evidence="3" type="ORF">DM826_06095</name>
</gene>
<dbReference type="RefSeq" id="WP_120102517.1">
    <property type="nucleotide sequence ID" value="NZ_QKNY01000008.1"/>
</dbReference>
<proteinExistence type="predicted"/>
<feature type="transmembrane region" description="Helical" evidence="1">
    <location>
        <begin position="37"/>
        <end position="53"/>
    </location>
</feature>
<reference evidence="3 4" key="1">
    <citation type="submission" date="2018-06" db="EMBL/GenBank/DDBJ databases">
        <title>Halonotius sp. F13-13 a new haloarchaeeon isolated from a solar saltern from Isla Cristina, Huelva, Spain.</title>
        <authorList>
            <person name="Duran-Viseras A."/>
            <person name="Sanchez-Porro C."/>
            <person name="Ventosa A."/>
        </authorList>
    </citation>
    <scope>NUCLEOTIDE SEQUENCE [LARGE SCALE GENOMIC DNA]</scope>
    <source>
        <strain evidence="3 4">F13-13</strain>
    </source>
</reference>
<keyword evidence="1" id="KW-0472">Membrane</keyword>
<feature type="transmembrane region" description="Helical" evidence="1">
    <location>
        <begin position="12"/>
        <end position="31"/>
    </location>
</feature>
<feature type="transmembrane region" description="Helical" evidence="1">
    <location>
        <begin position="65"/>
        <end position="83"/>
    </location>
</feature>
<dbReference type="AlphaFoldDB" id="A0A3A6PMW3"/>
<evidence type="ECO:0000256" key="1">
    <source>
        <dbReference type="SAM" id="Phobius"/>
    </source>
</evidence>
<dbReference type="InterPro" id="IPR058362">
    <property type="entry name" value="DUF8049"/>
</dbReference>
<protein>
    <recommendedName>
        <fullName evidence="2">DUF8049 domain-containing protein</fullName>
    </recommendedName>
</protein>
<dbReference type="OrthoDB" id="383610at2157"/>
<accession>A0A3A6PMW3</accession>
<feature type="domain" description="DUF8049" evidence="2">
    <location>
        <begin position="1"/>
        <end position="83"/>
    </location>
</feature>
<comment type="caution">
    <text evidence="3">The sequence shown here is derived from an EMBL/GenBank/DDBJ whole genome shotgun (WGS) entry which is preliminary data.</text>
</comment>
<evidence type="ECO:0000313" key="3">
    <source>
        <dbReference type="EMBL" id="RJX43499.1"/>
    </source>
</evidence>
<evidence type="ECO:0000313" key="4">
    <source>
        <dbReference type="Proteomes" id="UP000276588"/>
    </source>
</evidence>